<dbReference type="RefSeq" id="WP_344197540.1">
    <property type="nucleotide sequence ID" value="NZ_BAAAME010000002.1"/>
</dbReference>
<evidence type="ECO:0000256" key="1">
    <source>
        <dbReference type="ARBA" id="ARBA00011028"/>
    </source>
</evidence>
<evidence type="ECO:0000256" key="3">
    <source>
        <dbReference type="ARBA" id="ARBA00022729"/>
    </source>
</evidence>
<feature type="compositionally biased region" description="Basic and acidic residues" evidence="4">
    <location>
        <begin position="124"/>
        <end position="156"/>
    </location>
</feature>
<dbReference type="SUPFAM" id="SSF53807">
    <property type="entry name" value="Helical backbone' metal receptor"/>
    <property type="match status" value="1"/>
</dbReference>
<evidence type="ECO:0000313" key="6">
    <source>
        <dbReference type="EMBL" id="GAA1727957.1"/>
    </source>
</evidence>
<dbReference type="InterPro" id="IPR050492">
    <property type="entry name" value="Bact_metal-bind_prot9"/>
</dbReference>
<dbReference type="Gene3D" id="3.40.50.1980">
    <property type="entry name" value="Nitrogenase molybdenum iron protein domain"/>
    <property type="match status" value="2"/>
</dbReference>
<dbReference type="EMBL" id="BAAAME010000002">
    <property type="protein sequence ID" value="GAA1727957.1"/>
    <property type="molecule type" value="Genomic_DNA"/>
</dbReference>
<feature type="region of interest" description="Disordered" evidence="4">
    <location>
        <begin position="120"/>
        <end position="156"/>
    </location>
</feature>
<proteinExistence type="inferred from homology"/>
<feature type="signal peptide" evidence="5">
    <location>
        <begin position="1"/>
        <end position="20"/>
    </location>
</feature>
<sequence>MRRAALIPPALLLLSPLLVACGESGGDSGPTVVTSAYPFQFLVERVAGDHYTVENLTRPGGEPHDLELSPRQVADVQESDLVVYVEHFQTAVDEAVEQAGREDGTTVDLAGVVDLLQTDDEESHEGHDHAEGEEHDHGDEEGHEGHDHGGVDPHFWLDPHRMELAARAIGESLADIDPDNAADYTANADELVAELQQLDADYTVGLQTCELRTIVTAHAAFAYLADAYDLQQIPIAGLEPSAEPSSAQLAEISDLVTSQGVTTIFTEQLVDPAVAETVANATGATTAILDPIEGLSEATADEDYISLMRNNLDVIREANRCQ</sequence>
<keyword evidence="7" id="KW-1185">Reference proteome</keyword>
<gene>
    <name evidence="6" type="ORF">GCM10009710_05750</name>
</gene>
<dbReference type="Pfam" id="PF01297">
    <property type="entry name" value="ZnuA"/>
    <property type="match status" value="1"/>
</dbReference>
<evidence type="ECO:0000256" key="2">
    <source>
        <dbReference type="ARBA" id="ARBA00022448"/>
    </source>
</evidence>
<comment type="caution">
    <text evidence="6">The sequence shown here is derived from an EMBL/GenBank/DDBJ whole genome shotgun (WGS) entry which is preliminary data.</text>
</comment>
<accession>A0ABP4VMC5</accession>
<comment type="similarity">
    <text evidence="1">Belongs to the bacterial solute-binding protein 9 family.</text>
</comment>
<dbReference type="PROSITE" id="PS51257">
    <property type="entry name" value="PROKAR_LIPOPROTEIN"/>
    <property type="match status" value="1"/>
</dbReference>
<protein>
    <submittedName>
        <fullName evidence="6">Zinc ABC transporter substrate-binding protein</fullName>
    </submittedName>
</protein>
<reference evidence="7" key="1">
    <citation type="journal article" date="2019" name="Int. J. Syst. Evol. Microbiol.">
        <title>The Global Catalogue of Microorganisms (GCM) 10K type strain sequencing project: providing services to taxonomists for standard genome sequencing and annotation.</title>
        <authorList>
            <consortium name="The Broad Institute Genomics Platform"/>
            <consortium name="The Broad Institute Genome Sequencing Center for Infectious Disease"/>
            <person name="Wu L."/>
            <person name="Ma J."/>
        </authorList>
    </citation>
    <scope>NUCLEOTIDE SEQUENCE [LARGE SCALE GENOMIC DNA]</scope>
    <source>
        <strain evidence="7">JCM 13518</strain>
    </source>
</reference>
<evidence type="ECO:0000256" key="5">
    <source>
        <dbReference type="SAM" id="SignalP"/>
    </source>
</evidence>
<name>A0ABP4VMC5_9ACTN</name>
<evidence type="ECO:0000313" key="7">
    <source>
        <dbReference type="Proteomes" id="UP001501057"/>
    </source>
</evidence>
<evidence type="ECO:0000256" key="4">
    <source>
        <dbReference type="SAM" id="MobiDB-lite"/>
    </source>
</evidence>
<dbReference type="PANTHER" id="PTHR42953">
    <property type="entry name" value="HIGH-AFFINITY ZINC UPTAKE SYSTEM PROTEIN ZNUA-RELATED"/>
    <property type="match status" value="1"/>
</dbReference>
<organism evidence="6 7">
    <name type="scientific">Aeromicrobium alkaliterrae</name>
    <dbReference type="NCBI Taxonomy" id="302168"/>
    <lineage>
        <taxon>Bacteria</taxon>
        <taxon>Bacillati</taxon>
        <taxon>Actinomycetota</taxon>
        <taxon>Actinomycetes</taxon>
        <taxon>Propionibacteriales</taxon>
        <taxon>Nocardioidaceae</taxon>
        <taxon>Aeromicrobium</taxon>
    </lineage>
</organism>
<keyword evidence="2" id="KW-0813">Transport</keyword>
<feature type="chain" id="PRO_5045785773" evidence="5">
    <location>
        <begin position="21"/>
        <end position="322"/>
    </location>
</feature>
<dbReference type="PANTHER" id="PTHR42953:SF3">
    <property type="entry name" value="HIGH-AFFINITY ZINC UPTAKE SYSTEM PROTEIN ZNUA"/>
    <property type="match status" value="1"/>
</dbReference>
<dbReference type="InterPro" id="IPR006127">
    <property type="entry name" value="ZnuA-like"/>
</dbReference>
<dbReference type="Proteomes" id="UP001501057">
    <property type="component" value="Unassembled WGS sequence"/>
</dbReference>
<keyword evidence="3 5" id="KW-0732">Signal</keyword>